<comment type="caution">
    <text evidence="2">The sequence shown here is derived from an EMBL/GenBank/DDBJ whole genome shotgun (WGS) entry which is preliminary data.</text>
</comment>
<keyword evidence="3" id="KW-1185">Reference proteome</keyword>
<reference evidence="2" key="1">
    <citation type="submission" date="2023-06" db="EMBL/GenBank/DDBJ databases">
        <title>Genome-scale phylogeny and comparative genomics of the fungal order Sordariales.</title>
        <authorList>
            <consortium name="Lawrence Berkeley National Laboratory"/>
            <person name="Hensen N."/>
            <person name="Bonometti L."/>
            <person name="Westerberg I."/>
            <person name="Brannstrom I.O."/>
            <person name="Guillou S."/>
            <person name="Cros-Aarteil S."/>
            <person name="Calhoun S."/>
            <person name="Haridas S."/>
            <person name="Kuo A."/>
            <person name="Mondo S."/>
            <person name="Pangilinan J."/>
            <person name="Riley R."/>
            <person name="Labutti K."/>
            <person name="Andreopoulos B."/>
            <person name="Lipzen A."/>
            <person name="Chen C."/>
            <person name="Yanf M."/>
            <person name="Daum C."/>
            <person name="Ng V."/>
            <person name="Clum A."/>
            <person name="Steindorff A."/>
            <person name="Ohm R."/>
            <person name="Martin F."/>
            <person name="Silar P."/>
            <person name="Natvig D."/>
            <person name="Lalanne C."/>
            <person name="Gautier V."/>
            <person name="Ament-Velasquez S.L."/>
            <person name="Kruys A."/>
            <person name="Hutchinson M.I."/>
            <person name="Powell A.J."/>
            <person name="Barry K."/>
            <person name="Miller A.N."/>
            <person name="Grigoriev I.V."/>
            <person name="Debuchy R."/>
            <person name="Gladieux P."/>
            <person name="Thoren M.H."/>
            <person name="Johannesson H."/>
        </authorList>
    </citation>
    <scope>NUCLEOTIDE SEQUENCE</scope>
    <source>
        <strain evidence="2">CBS 606.72</strain>
    </source>
</reference>
<dbReference type="Proteomes" id="UP001175000">
    <property type="component" value="Unassembled WGS sequence"/>
</dbReference>
<sequence>MPHLPHSSEGPRTRRRGLKKYADRLETDMDGLNGAIDYNKRRETRTAPQRMAPRTWRRRRAAPGGKQGERHEQARENWGWKKSEPTELKTFAKMIKLQSGSQVGSENGYGARKGTAGDEAQRNLTIVKGTEQEKIREEKAVLYVWIMLFFREFLGRRIHYLLG</sequence>
<accession>A0AA39WDW0</accession>
<feature type="compositionally biased region" description="Basic and acidic residues" evidence="1">
    <location>
        <begin position="67"/>
        <end position="84"/>
    </location>
</feature>
<name>A0AA39WDW0_9PEZI</name>
<evidence type="ECO:0000256" key="1">
    <source>
        <dbReference type="SAM" id="MobiDB-lite"/>
    </source>
</evidence>
<evidence type="ECO:0000313" key="3">
    <source>
        <dbReference type="Proteomes" id="UP001175000"/>
    </source>
</evidence>
<proteinExistence type="predicted"/>
<gene>
    <name evidence="2" type="ORF">B0T14DRAFT_569604</name>
</gene>
<dbReference type="EMBL" id="JAULSU010000006">
    <property type="protein sequence ID" value="KAK0613575.1"/>
    <property type="molecule type" value="Genomic_DNA"/>
</dbReference>
<organism evidence="2 3">
    <name type="scientific">Immersiella caudata</name>
    <dbReference type="NCBI Taxonomy" id="314043"/>
    <lineage>
        <taxon>Eukaryota</taxon>
        <taxon>Fungi</taxon>
        <taxon>Dikarya</taxon>
        <taxon>Ascomycota</taxon>
        <taxon>Pezizomycotina</taxon>
        <taxon>Sordariomycetes</taxon>
        <taxon>Sordariomycetidae</taxon>
        <taxon>Sordariales</taxon>
        <taxon>Lasiosphaeriaceae</taxon>
        <taxon>Immersiella</taxon>
    </lineage>
</organism>
<protein>
    <submittedName>
        <fullName evidence="2">Uncharacterized protein</fullName>
    </submittedName>
</protein>
<feature type="region of interest" description="Disordered" evidence="1">
    <location>
        <begin position="1"/>
        <end position="84"/>
    </location>
</feature>
<dbReference type="AlphaFoldDB" id="A0AA39WDW0"/>
<evidence type="ECO:0000313" key="2">
    <source>
        <dbReference type="EMBL" id="KAK0613575.1"/>
    </source>
</evidence>